<reference evidence="1" key="1">
    <citation type="journal article" date="2012" name="PLoS ONE">
        <title>Gene sets for utilization of primary and secondary nutrition supplies in the distal gut of endangered iberian lynx.</title>
        <authorList>
            <person name="Alcaide M."/>
            <person name="Messina E."/>
            <person name="Richter M."/>
            <person name="Bargiela R."/>
            <person name="Peplies J."/>
            <person name="Huws S.A."/>
            <person name="Newbold C.J."/>
            <person name="Golyshin P.N."/>
            <person name="Simon M.A."/>
            <person name="Lopez G."/>
            <person name="Yakimov M.M."/>
            <person name="Ferrer M."/>
        </authorList>
    </citation>
    <scope>NUCLEOTIDE SEQUENCE</scope>
</reference>
<accession>J9FZ02</accession>
<dbReference type="AlphaFoldDB" id="J9FZ02"/>
<gene>
    <name evidence="1" type="ORF">EVA_12079</name>
</gene>
<sequence length="251" mass="28077">MKQFFKTFTLLLCIAVGFASCNETEEADTKNVTYPEHIQLGTWESEHTLLSNSYVAELAINLKGDTVLNFTKIDTATNEHIYMTSTECSYDSKTGMVTAFFKNSFLEAPTRAYLALRKDNVNATVQMFEMQGDNLSLKERFIAKRINKVMLYKSSWQTTAATEGADPTSIILFNSETIDDKDVRVDFTLGEEYYIGTYTWDAATGKGTVDCQKCEAGAGTLVGKTLPLSLNEKNQLVMQAGEQTLVYERSK</sequence>
<proteinExistence type="predicted"/>
<dbReference type="PROSITE" id="PS51257">
    <property type="entry name" value="PROKAR_LIPOPROTEIN"/>
    <property type="match status" value="1"/>
</dbReference>
<comment type="caution">
    <text evidence="1">The sequence shown here is derived from an EMBL/GenBank/DDBJ whole genome shotgun (WGS) entry which is preliminary data.</text>
</comment>
<evidence type="ECO:0008006" key="2">
    <source>
        <dbReference type="Google" id="ProtNLM"/>
    </source>
</evidence>
<name>J9FZ02_9ZZZZ</name>
<protein>
    <recommendedName>
        <fullName evidence="2">Lipocalin-like domain-containing protein</fullName>
    </recommendedName>
</protein>
<evidence type="ECO:0000313" key="1">
    <source>
        <dbReference type="EMBL" id="EJW99813.1"/>
    </source>
</evidence>
<organism evidence="1">
    <name type="scientific">gut metagenome</name>
    <dbReference type="NCBI Taxonomy" id="749906"/>
    <lineage>
        <taxon>unclassified sequences</taxon>
        <taxon>metagenomes</taxon>
        <taxon>organismal metagenomes</taxon>
    </lineage>
</organism>
<dbReference type="EMBL" id="AMCI01003644">
    <property type="protein sequence ID" value="EJW99813.1"/>
    <property type="molecule type" value="Genomic_DNA"/>
</dbReference>